<evidence type="ECO:0008006" key="12">
    <source>
        <dbReference type="Google" id="ProtNLM"/>
    </source>
</evidence>
<accession>A0A6H5G2S1</accession>
<sequence length="266" mass="29742">MGDLKDVNLDRPRWDQSTYFGRARHFFTVANPLNLRYTSRDLDKAKAIVENHRKGLPQQNALTLDELWKAKHIYDSAFHPVTGEKIFILGRMSAQVPMNMIITGNMMLFYKTTPAVVFWQWVNQSFNALVNYCNRSDSDMPVSELAEGIKVIDENNNVIGQSKVAALEATISVVISRVIMAAPSMAVTPLVLNSLEKRGVFRRKPYLQPVLGLGITGLILTFATPLACALFAQTAPIAVGKLEPEIQEKIKKISPSTKTLYYNKGL</sequence>
<dbReference type="GO" id="GO:0015075">
    <property type="term" value="F:monoatomic ion transmembrane transporter activity"/>
    <property type="evidence" value="ECO:0007669"/>
    <property type="project" value="InterPro"/>
</dbReference>
<keyword evidence="6 9" id="KW-1133">Transmembrane helix</keyword>
<protein>
    <recommendedName>
        <fullName evidence="12">Sidoreflexin</fullName>
    </recommendedName>
</protein>
<keyword evidence="3" id="KW-0813">Transport</keyword>
<dbReference type="OrthoDB" id="6608471at2759"/>
<organism evidence="10 11">
    <name type="scientific">Nesidiocoris tenuis</name>
    <dbReference type="NCBI Taxonomy" id="355587"/>
    <lineage>
        <taxon>Eukaryota</taxon>
        <taxon>Metazoa</taxon>
        <taxon>Ecdysozoa</taxon>
        <taxon>Arthropoda</taxon>
        <taxon>Hexapoda</taxon>
        <taxon>Insecta</taxon>
        <taxon>Pterygota</taxon>
        <taxon>Neoptera</taxon>
        <taxon>Paraneoptera</taxon>
        <taxon>Hemiptera</taxon>
        <taxon>Heteroptera</taxon>
        <taxon>Panheteroptera</taxon>
        <taxon>Cimicomorpha</taxon>
        <taxon>Miridae</taxon>
        <taxon>Dicyphina</taxon>
        <taxon>Nesidiocoris</taxon>
    </lineage>
</organism>
<evidence type="ECO:0000256" key="8">
    <source>
        <dbReference type="ARBA" id="ARBA00023136"/>
    </source>
</evidence>
<dbReference type="Pfam" id="PF03820">
    <property type="entry name" value="SFXNs"/>
    <property type="match status" value="2"/>
</dbReference>
<proteinExistence type="inferred from homology"/>
<evidence type="ECO:0000256" key="7">
    <source>
        <dbReference type="ARBA" id="ARBA00023128"/>
    </source>
</evidence>
<name>A0A6H5G2S1_9HEMI</name>
<keyword evidence="7" id="KW-0496">Mitochondrion</keyword>
<evidence type="ECO:0000256" key="9">
    <source>
        <dbReference type="SAM" id="Phobius"/>
    </source>
</evidence>
<dbReference type="GO" id="GO:0005743">
    <property type="term" value="C:mitochondrial inner membrane"/>
    <property type="evidence" value="ECO:0007669"/>
    <property type="project" value="TreeGrafter"/>
</dbReference>
<gene>
    <name evidence="10" type="ORF">NTEN_LOCUS3274</name>
</gene>
<evidence type="ECO:0000313" key="10">
    <source>
        <dbReference type="EMBL" id="CAA9996875.1"/>
    </source>
</evidence>
<dbReference type="PANTHER" id="PTHR11153:SF8">
    <property type="entry name" value="SIDEROFLEXIN-1"/>
    <property type="match status" value="1"/>
</dbReference>
<keyword evidence="11" id="KW-1185">Reference proteome</keyword>
<evidence type="ECO:0000313" key="11">
    <source>
        <dbReference type="Proteomes" id="UP000479000"/>
    </source>
</evidence>
<keyword evidence="5" id="KW-0029">Amino-acid transport</keyword>
<keyword evidence="8 9" id="KW-0472">Membrane</keyword>
<dbReference type="Proteomes" id="UP000479000">
    <property type="component" value="Unassembled WGS sequence"/>
</dbReference>
<dbReference type="EMBL" id="CADCXU010005139">
    <property type="protein sequence ID" value="CAA9996875.1"/>
    <property type="molecule type" value="Genomic_DNA"/>
</dbReference>
<keyword evidence="4 9" id="KW-0812">Transmembrane</keyword>
<evidence type="ECO:0000256" key="1">
    <source>
        <dbReference type="ARBA" id="ARBA00004225"/>
    </source>
</evidence>
<evidence type="ECO:0000256" key="2">
    <source>
        <dbReference type="ARBA" id="ARBA00005974"/>
    </source>
</evidence>
<evidence type="ECO:0000256" key="3">
    <source>
        <dbReference type="ARBA" id="ARBA00022448"/>
    </source>
</evidence>
<evidence type="ECO:0000256" key="5">
    <source>
        <dbReference type="ARBA" id="ARBA00022970"/>
    </source>
</evidence>
<dbReference type="PANTHER" id="PTHR11153">
    <property type="entry name" value="SIDEROFLEXIN"/>
    <property type="match status" value="1"/>
</dbReference>
<dbReference type="InterPro" id="IPR004686">
    <property type="entry name" value="Mtc"/>
</dbReference>
<feature type="transmembrane region" description="Helical" evidence="9">
    <location>
        <begin position="210"/>
        <end position="232"/>
    </location>
</feature>
<comment type="subcellular location">
    <subcellularLocation>
        <location evidence="1">Mitochondrion membrane</location>
        <topology evidence="1">Multi-pass membrane protein</topology>
    </subcellularLocation>
</comment>
<dbReference type="AlphaFoldDB" id="A0A6H5G2S1"/>
<comment type="similarity">
    <text evidence="2">Belongs to the sideroflexin family.</text>
</comment>
<evidence type="ECO:0000256" key="4">
    <source>
        <dbReference type="ARBA" id="ARBA00022692"/>
    </source>
</evidence>
<reference evidence="10 11" key="1">
    <citation type="submission" date="2020-02" db="EMBL/GenBank/DDBJ databases">
        <authorList>
            <person name="Ferguson B K."/>
        </authorList>
    </citation>
    <scope>NUCLEOTIDE SEQUENCE [LARGE SCALE GENOMIC DNA]</scope>
</reference>
<dbReference type="GO" id="GO:0140300">
    <property type="term" value="P:serine import into mitochondrion"/>
    <property type="evidence" value="ECO:0007669"/>
    <property type="project" value="TreeGrafter"/>
</dbReference>
<evidence type="ECO:0000256" key="6">
    <source>
        <dbReference type="ARBA" id="ARBA00022989"/>
    </source>
</evidence>